<organism evidence="2 3">
    <name type="scientific">Iodobacter arcticus</name>
    <dbReference type="NCBI Taxonomy" id="590593"/>
    <lineage>
        <taxon>Bacteria</taxon>
        <taxon>Pseudomonadati</taxon>
        <taxon>Pseudomonadota</taxon>
        <taxon>Betaproteobacteria</taxon>
        <taxon>Neisseriales</taxon>
        <taxon>Chitinibacteraceae</taxon>
        <taxon>Iodobacter</taxon>
    </lineage>
</organism>
<proteinExistence type="predicted"/>
<dbReference type="RefSeq" id="WP_380187855.1">
    <property type="nucleotide sequence ID" value="NZ_JBHTBQ010000015.1"/>
</dbReference>
<sequence length="77" mass="8694">MSLKMGELPPLMLVSIKYAGFIWGVVEMDVSRYLGKAEKINVTLPSLLIYRIDARTKNRSGWLAEAAIEKIARENRA</sequence>
<keyword evidence="3" id="KW-1185">Reference proteome</keyword>
<evidence type="ECO:0000313" key="2">
    <source>
        <dbReference type="EMBL" id="MFC7420219.1"/>
    </source>
</evidence>
<feature type="domain" description="HicB-like antitoxin of toxin-antitoxin system" evidence="1">
    <location>
        <begin position="16"/>
        <end position="67"/>
    </location>
</feature>
<dbReference type="Pfam" id="PF15919">
    <property type="entry name" value="HicB_lk_antitox"/>
    <property type="match status" value="1"/>
</dbReference>
<gene>
    <name evidence="2" type="ORF">ACFQNF_10015</name>
</gene>
<dbReference type="EMBL" id="JBHTBQ010000015">
    <property type="protein sequence ID" value="MFC7420219.1"/>
    <property type="molecule type" value="Genomic_DNA"/>
</dbReference>
<evidence type="ECO:0000313" key="3">
    <source>
        <dbReference type="Proteomes" id="UP001596473"/>
    </source>
</evidence>
<dbReference type="InterPro" id="IPR031807">
    <property type="entry name" value="HicB-like"/>
</dbReference>
<reference evidence="3" key="1">
    <citation type="journal article" date="2019" name="Int. J. Syst. Evol. Microbiol.">
        <title>The Global Catalogue of Microorganisms (GCM) 10K type strain sequencing project: providing services to taxonomists for standard genome sequencing and annotation.</title>
        <authorList>
            <consortium name="The Broad Institute Genomics Platform"/>
            <consortium name="The Broad Institute Genome Sequencing Center for Infectious Disease"/>
            <person name="Wu L."/>
            <person name="Ma J."/>
        </authorList>
    </citation>
    <scope>NUCLEOTIDE SEQUENCE [LARGE SCALE GENOMIC DNA]</scope>
    <source>
        <strain evidence="3">CCUG 62945</strain>
    </source>
</reference>
<protein>
    <submittedName>
        <fullName evidence="2">Type II toxin-antitoxin system HicB family antitoxin</fullName>
    </submittedName>
</protein>
<name>A0ABW2QYQ8_9NEIS</name>
<comment type="caution">
    <text evidence="2">The sequence shown here is derived from an EMBL/GenBank/DDBJ whole genome shotgun (WGS) entry which is preliminary data.</text>
</comment>
<evidence type="ECO:0000259" key="1">
    <source>
        <dbReference type="Pfam" id="PF15919"/>
    </source>
</evidence>
<dbReference type="Proteomes" id="UP001596473">
    <property type="component" value="Unassembled WGS sequence"/>
</dbReference>
<accession>A0ABW2QYQ8</accession>